<evidence type="ECO:0000313" key="1">
    <source>
        <dbReference type="EMBL" id="KAB5588596.1"/>
    </source>
</evidence>
<accession>A0A5N5QB11</accession>
<proteinExistence type="predicted"/>
<dbReference type="EMBL" id="SSOP01000412">
    <property type="protein sequence ID" value="KAB5588596.1"/>
    <property type="molecule type" value="Genomic_DNA"/>
</dbReference>
<comment type="caution">
    <text evidence="1">The sequence shown here is derived from an EMBL/GenBank/DDBJ whole genome shotgun (WGS) entry which is preliminary data.</text>
</comment>
<keyword evidence="2" id="KW-1185">Reference proteome</keyword>
<reference evidence="1 2" key="1">
    <citation type="journal article" date="2019" name="Fungal Biol. Biotechnol.">
        <title>Draft genome sequence of fastidious pathogen Ceratobasidium theobromae, which causes vascular-streak dieback in Theobroma cacao.</title>
        <authorList>
            <person name="Ali S.S."/>
            <person name="Asman A."/>
            <person name="Shao J."/>
            <person name="Firmansyah A.P."/>
            <person name="Susilo A.W."/>
            <person name="Rosmana A."/>
            <person name="McMahon P."/>
            <person name="Junaid M."/>
            <person name="Guest D."/>
            <person name="Kheng T.Y."/>
            <person name="Meinhardt L.W."/>
            <person name="Bailey B.A."/>
        </authorList>
    </citation>
    <scope>NUCLEOTIDE SEQUENCE [LARGE SCALE GENOMIC DNA]</scope>
    <source>
        <strain evidence="1 2">CT2</strain>
    </source>
</reference>
<dbReference type="OrthoDB" id="3141557at2759"/>
<dbReference type="AlphaFoldDB" id="A0A5N5QB11"/>
<evidence type="ECO:0000313" key="2">
    <source>
        <dbReference type="Proteomes" id="UP000383932"/>
    </source>
</evidence>
<sequence>MFLPGACEQAVGQAYNPSLSEPVSSQSTILSPLHSPTPNISTMISPASIISKSKAPENSEWDRRNLFAHFSELASVQNHPALAHLPPMTSFPQTRWFLLSNEPRKIWETDGLIGGIQLLARNLDREWPEWAVSSPHIVSFEQPN</sequence>
<name>A0A5N5QB11_9AGAM</name>
<gene>
    <name evidence="1" type="ORF">CTheo_7962</name>
</gene>
<dbReference type="Proteomes" id="UP000383932">
    <property type="component" value="Unassembled WGS sequence"/>
</dbReference>
<protein>
    <submittedName>
        <fullName evidence="1">Uncharacterized protein</fullName>
    </submittedName>
</protein>
<organism evidence="1 2">
    <name type="scientific">Ceratobasidium theobromae</name>
    <dbReference type="NCBI Taxonomy" id="1582974"/>
    <lineage>
        <taxon>Eukaryota</taxon>
        <taxon>Fungi</taxon>
        <taxon>Dikarya</taxon>
        <taxon>Basidiomycota</taxon>
        <taxon>Agaricomycotina</taxon>
        <taxon>Agaricomycetes</taxon>
        <taxon>Cantharellales</taxon>
        <taxon>Ceratobasidiaceae</taxon>
        <taxon>Ceratobasidium</taxon>
    </lineage>
</organism>